<evidence type="ECO:0000313" key="2">
    <source>
        <dbReference type="Proteomes" id="UP000790709"/>
    </source>
</evidence>
<evidence type="ECO:0000313" key="1">
    <source>
        <dbReference type="EMBL" id="KAH7923533.1"/>
    </source>
</evidence>
<dbReference type="Proteomes" id="UP000790709">
    <property type="component" value="Unassembled WGS sequence"/>
</dbReference>
<reference evidence="1" key="1">
    <citation type="journal article" date="2021" name="New Phytol.">
        <title>Evolutionary innovations through gain and loss of genes in the ectomycorrhizal Boletales.</title>
        <authorList>
            <person name="Wu G."/>
            <person name="Miyauchi S."/>
            <person name="Morin E."/>
            <person name="Kuo A."/>
            <person name="Drula E."/>
            <person name="Varga T."/>
            <person name="Kohler A."/>
            <person name="Feng B."/>
            <person name="Cao Y."/>
            <person name="Lipzen A."/>
            <person name="Daum C."/>
            <person name="Hundley H."/>
            <person name="Pangilinan J."/>
            <person name="Johnson J."/>
            <person name="Barry K."/>
            <person name="LaButti K."/>
            <person name="Ng V."/>
            <person name="Ahrendt S."/>
            <person name="Min B."/>
            <person name="Choi I.G."/>
            <person name="Park H."/>
            <person name="Plett J.M."/>
            <person name="Magnuson J."/>
            <person name="Spatafora J.W."/>
            <person name="Nagy L.G."/>
            <person name="Henrissat B."/>
            <person name="Grigoriev I.V."/>
            <person name="Yang Z.L."/>
            <person name="Xu J."/>
            <person name="Martin F.M."/>
        </authorList>
    </citation>
    <scope>NUCLEOTIDE SEQUENCE</scope>
    <source>
        <strain evidence="1">KUC20120723A-06</strain>
    </source>
</reference>
<organism evidence="1 2">
    <name type="scientific">Leucogyrophana mollusca</name>
    <dbReference type="NCBI Taxonomy" id="85980"/>
    <lineage>
        <taxon>Eukaryota</taxon>
        <taxon>Fungi</taxon>
        <taxon>Dikarya</taxon>
        <taxon>Basidiomycota</taxon>
        <taxon>Agaricomycotina</taxon>
        <taxon>Agaricomycetes</taxon>
        <taxon>Agaricomycetidae</taxon>
        <taxon>Boletales</taxon>
        <taxon>Boletales incertae sedis</taxon>
        <taxon>Leucogyrophana</taxon>
    </lineage>
</organism>
<protein>
    <submittedName>
        <fullName evidence="1">Uncharacterized protein</fullName>
    </submittedName>
</protein>
<name>A0ACB8BFA7_9AGAM</name>
<comment type="caution">
    <text evidence="1">The sequence shown here is derived from an EMBL/GenBank/DDBJ whole genome shotgun (WGS) entry which is preliminary data.</text>
</comment>
<proteinExistence type="predicted"/>
<accession>A0ACB8BFA7</accession>
<sequence>MVLFHFANGNSVHMVGIRLCHGSCRHKVRTIFVTCVFIWVLDLPNLHASALQRPLFMCDWAGPDYRSQMGERDAHNLDDYAYYLLSC</sequence>
<dbReference type="EMBL" id="MU266449">
    <property type="protein sequence ID" value="KAH7923533.1"/>
    <property type="molecule type" value="Genomic_DNA"/>
</dbReference>
<keyword evidence="2" id="KW-1185">Reference proteome</keyword>
<gene>
    <name evidence="1" type="ORF">BV22DRAFT_572694</name>
</gene>